<name>A0A4Y2N4G4_ARAVE</name>
<evidence type="ECO:0000313" key="2">
    <source>
        <dbReference type="EMBL" id="GBN33077.1"/>
    </source>
</evidence>
<accession>A0A4Y2N4G4</accession>
<reference evidence="2 3" key="1">
    <citation type="journal article" date="2019" name="Sci. Rep.">
        <title>Orb-weaving spider Araneus ventricosus genome elucidates the spidroin gene catalogue.</title>
        <authorList>
            <person name="Kono N."/>
            <person name="Nakamura H."/>
            <person name="Ohtoshi R."/>
            <person name="Moran D.A.P."/>
            <person name="Shinohara A."/>
            <person name="Yoshida Y."/>
            <person name="Fujiwara M."/>
            <person name="Mori M."/>
            <person name="Tomita M."/>
            <person name="Arakawa K."/>
        </authorList>
    </citation>
    <scope>NUCLEOTIDE SEQUENCE [LARGE SCALE GENOMIC DNA]</scope>
</reference>
<dbReference type="OrthoDB" id="445826at2759"/>
<keyword evidence="2" id="KW-0695">RNA-directed DNA polymerase</keyword>
<gene>
    <name evidence="2" type="primary">X-elementORF2_158</name>
    <name evidence="2" type="ORF">AVEN_7615_1</name>
</gene>
<dbReference type="InterPro" id="IPR000477">
    <property type="entry name" value="RT_dom"/>
</dbReference>
<keyword evidence="2" id="KW-0548">Nucleotidyltransferase</keyword>
<dbReference type="Pfam" id="PF00078">
    <property type="entry name" value="RVT_1"/>
    <property type="match status" value="1"/>
</dbReference>
<feature type="domain" description="Reverse transcriptase" evidence="1">
    <location>
        <begin position="255"/>
        <end position="371"/>
    </location>
</feature>
<dbReference type="GO" id="GO:0003964">
    <property type="term" value="F:RNA-directed DNA polymerase activity"/>
    <property type="evidence" value="ECO:0007669"/>
    <property type="project" value="UniProtKB-KW"/>
</dbReference>
<protein>
    <submittedName>
        <fullName evidence="2">Putative RNA-directed DNA polymerase from transposon X-element</fullName>
    </submittedName>
</protein>
<sequence length="531" mass="61284">MIDCADISDAIIQVTETILYAADVAIPKSSSRTRKHSKPWWSDECREAEKAQNKFWGIFRRRPATENLVAFKRAKAFARKVRRRSEREYWIKYVSHITPNTPSRYLWKKVKAANRLYQEFTIPILKTDAAIYSSPQDITNVLGESFSKVSSSACYNPTFLAIKTCSERQSINFKTCQIFPYNSPFEMFELEKALSKSRNTSPGPDRISYHMLRHLSTSSLSHILRLFNRVWTEGIFPMQWQEALVVPILKPGEEPKDPSNYRPIALTSCFSKTLERMVNALLVHQLEVNNFIPLHQSGFRKGRSTLDNILQLESEIRNSFVRRNLLVSIFIDIEKAYDQTWRFGILRVLFEFGFRGPLPLFIKNFLSRRVFKRHILFLRKKCEKLLNILKVLSNTSWGADKSSLLRIYEALILSRIDYGGIAYGSASNSALKTLDTVHHSALRICSGAFRTSPVQSLLYNARPTSIRPFMERIKPILSDRHLADTRDLASEPFCFPPWNVTSIAHINPFIGFSKAYADPFSFQQLYLAHRS</sequence>
<proteinExistence type="predicted"/>
<keyword evidence="3" id="KW-1185">Reference proteome</keyword>
<evidence type="ECO:0000313" key="3">
    <source>
        <dbReference type="Proteomes" id="UP000499080"/>
    </source>
</evidence>
<evidence type="ECO:0000259" key="1">
    <source>
        <dbReference type="Pfam" id="PF00078"/>
    </source>
</evidence>
<comment type="caution">
    <text evidence="2">The sequence shown here is derived from an EMBL/GenBank/DDBJ whole genome shotgun (WGS) entry which is preliminary data.</text>
</comment>
<dbReference type="Proteomes" id="UP000499080">
    <property type="component" value="Unassembled WGS sequence"/>
</dbReference>
<dbReference type="AlphaFoldDB" id="A0A4Y2N4G4"/>
<dbReference type="EMBL" id="BGPR01008328">
    <property type="protein sequence ID" value="GBN33077.1"/>
    <property type="molecule type" value="Genomic_DNA"/>
</dbReference>
<organism evidence="2 3">
    <name type="scientific">Araneus ventricosus</name>
    <name type="common">Orbweaver spider</name>
    <name type="synonym">Epeira ventricosa</name>
    <dbReference type="NCBI Taxonomy" id="182803"/>
    <lineage>
        <taxon>Eukaryota</taxon>
        <taxon>Metazoa</taxon>
        <taxon>Ecdysozoa</taxon>
        <taxon>Arthropoda</taxon>
        <taxon>Chelicerata</taxon>
        <taxon>Arachnida</taxon>
        <taxon>Araneae</taxon>
        <taxon>Araneomorphae</taxon>
        <taxon>Entelegynae</taxon>
        <taxon>Araneoidea</taxon>
        <taxon>Araneidae</taxon>
        <taxon>Araneus</taxon>
    </lineage>
</organism>
<keyword evidence="2" id="KW-0808">Transferase</keyword>
<dbReference type="CDD" id="cd01650">
    <property type="entry name" value="RT_nLTR_like"/>
    <property type="match status" value="1"/>
</dbReference>
<dbReference type="PANTHER" id="PTHR19446">
    <property type="entry name" value="REVERSE TRANSCRIPTASES"/>
    <property type="match status" value="1"/>
</dbReference>